<keyword evidence="3" id="KW-1185">Reference proteome</keyword>
<reference evidence="3" key="1">
    <citation type="submission" date="2011-05" db="EMBL/GenBank/DDBJ databases">
        <authorList>
            <person name="Richards S.R."/>
            <person name="Qu J."/>
            <person name="Jiang H."/>
            <person name="Jhangiani S.N."/>
            <person name="Agravi P."/>
            <person name="Goodspeed R."/>
            <person name="Gross S."/>
            <person name="Mandapat C."/>
            <person name="Jackson L."/>
            <person name="Mathew T."/>
            <person name="Pu L."/>
            <person name="Thornton R."/>
            <person name="Saada N."/>
            <person name="Wilczek-Boney K.B."/>
            <person name="Lee S."/>
            <person name="Kovar C."/>
            <person name="Wu Y."/>
            <person name="Scherer S.E."/>
            <person name="Worley K.C."/>
            <person name="Muzny D.M."/>
            <person name="Gibbs R."/>
        </authorList>
    </citation>
    <scope>NUCLEOTIDE SEQUENCE</scope>
    <source>
        <strain evidence="3">Brora</strain>
    </source>
</reference>
<accession>T1JG83</accession>
<evidence type="ECO:0000313" key="2">
    <source>
        <dbReference type="EnsemblMetazoa" id="SMAR012854-PA"/>
    </source>
</evidence>
<feature type="signal peptide" evidence="1">
    <location>
        <begin position="1"/>
        <end position="28"/>
    </location>
</feature>
<keyword evidence="1" id="KW-0732">Signal</keyword>
<sequence length="85" mass="9495">MIMNMLKGLRMSICIFILASLAFQGIAADDAVCSPWLGYCQVSDHCCRYLICSSYTAKCVPKSYGILDPADKRPIGPGPWFWKKE</sequence>
<dbReference type="EnsemblMetazoa" id="SMAR012854-RA">
    <property type="protein sequence ID" value="SMAR012854-PA"/>
    <property type="gene ID" value="SMAR012854"/>
</dbReference>
<dbReference type="eggNOG" id="ENOG502T062">
    <property type="taxonomic scope" value="Eukaryota"/>
</dbReference>
<dbReference type="OMA" id="LAKCIPG"/>
<proteinExistence type="predicted"/>
<protein>
    <submittedName>
        <fullName evidence="2">Uncharacterized protein</fullName>
    </submittedName>
</protein>
<name>T1JG83_STRMM</name>
<dbReference type="HOGENOM" id="CLU_2515527_0_0_1"/>
<feature type="chain" id="PRO_5004580293" evidence="1">
    <location>
        <begin position="29"/>
        <end position="85"/>
    </location>
</feature>
<organism evidence="2 3">
    <name type="scientific">Strigamia maritima</name>
    <name type="common">European centipede</name>
    <name type="synonym">Geophilus maritimus</name>
    <dbReference type="NCBI Taxonomy" id="126957"/>
    <lineage>
        <taxon>Eukaryota</taxon>
        <taxon>Metazoa</taxon>
        <taxon>Ecdysozoa</taxon>
        <taxon>Arthropoda</taxon>
        <taxon>Myriapoda</taxon>
        <taxon>Chilopoda</taxon>
        <taxon>Pleurostigmophora</taxon>
        <taxon>Geophilomorpha</taxon>
        <taxon>Linotaeniidae</taxon>
        <taxon>Strigamia</taxon>
    </lineage>
</organism>
<evidence type="ECO:0000313" key="3">
    <source>
        <dbReference type="Proteomes" id="UP000014500"/>
    </source>
</evidence>
<evidence type="ECO:0000256" key="1">
    <source>
        <dbReference type="SAM" id="SignalP"/>
    </source>
</evidence>
<dbReference type="AlphaFoldDB" id="T1JG83"/>
<reference evidence="2" key="2">
    <citation type="submission" date="2015-02" db="UniProtKB">
        <authorList>
            <consortium name="EnsemblMetazoa"/>
        </authorList>
    </citation>
    <scope>IDENTIFICATION</scope>
</reference>
<dbReference type="Proteomes" id="UP000014500">
    <property type="component" value="Unassembled WGS sequence"/>
</dbReference>
<dbReference type="EMBL" id="JH432195">
    <property type="status" value="NOT_ANNOTATED_CDS"/>
    <property type="molecule type" value="Genomic_DNA"/>
</dbReference>